<keyword evidence="4" id="KW-1003">Cell membrane</keyword>
<evidence type="ECO:0000256" key="9">
    <source>
        <dbReference type="SAM" id="Phobius"/>
    </source>
</evidence>
<dbReference type="Proteomes" id="UP001272242">
    <property type="component" value="Unassembled WGS sequence"/>
</dbReference>
<evidence type="ECO:0000256" key="1">
    <source>
        <dbReference type="ARBA" id="ARBA00004651"/>
    </source>
</evidence>
<evidence type="ECO:0000313" key="11">
    <source>
        <dbReference type="Proteomes" id="UP001272242"/>
    </source>
</evidence>
<dbReference type="Gene3D" id="1.10.3470.10">
    <property type="entry name" value="ABC transporter involved in vitamin B12 uptake, BtuC"/>
    <property type="match status" value="1"/>
</dbReference>
<feature type="transmembrane region" description="Helical" evidence="9">
    <location>
        <begin position="58"/>
        <end position="78"/>
    </location>
</feature>
<evidence type="ECO:0000256" key="2">
    <source>
        <dbReference type="ARBA" id="ARBA00008034"/>
    </source>
</evidence>
<proteinExistence type="inferred from homology"/>
<keyword evidence="7 9" id="KW-0472">Membrane</keyword>
<evidence type="ECO:0000256" key="6">
    <source>
        <dbReference type="ARBA" id="ARBA00022989"/>
    </source>
</evidence>
<comment type="similarity">
    <text evidence="2 8">Belongs to the ABC-3 integral membrane protein family.</text>
</comment>
<dbReference type="InterPro" id="IPR037294">
    <property type="entry name" value="ABC_BtuC-like"/>
</dbReference>
<evidence type="ECO:0000256" key="3">
    <source>
        <dbReference type="ARBA" id="ARBA00022448"/>
    </source>
</evidence>
<reference evidence="11" key="1">
    <citation type="journal article" date="2023" name="Mar. Drugs">
        <title>Gemmata algarum, a Novel Planctomycete Isolated from an Algal Mat, Displays Antimicrobial Activity.</title>
        <authorList>
            <person name="Kumar G."/>
            <person name="Kallscheuer N."/>
            <person name="Kashif M."/>
            <person name="Ahamad S."/>
            <person name="Jagadeeshwari U."/>
            <person name="Pannikurungottu S."/>
            <person name="Haufschild T."/>
            <person name="Kabuu M."/>
            <person name="Sasikala C."/>
            <person name="Jogler C."/>
            <person name="Ramana C."/>
        </authorList>
    </citation>
    <scope>NUCLEOTIDE SEQUENCE [LARGE SCALE GENOMIC DNA]</scope>
    <source>
        <strain evidence="11">JC673</strain>
    </source>
</reference>
<feature type="transmembrane region" description="Helical" evidence="9">
    <location>
        <begin position="90"/>
        <end position="109"/>
    </location>
</feature>
<feature type="transmembrane region" description="Helical" evidence="9">
    <location>
        <begin position="6"/>
        <end position="27"/>
    </location>
</feature>
<sequence>MNSVVELSLVLAVVAAACALPGTFLVLRRGAMTSDAIGHVLLFGIVLAYFAVRDLDSPWLLFGAAASGVLAVVLVEVLEKSGRVKADAALGLVFAALFAAGVLMVSVSVKNVHLDVDQVLLGQPEAARDPRWEAFGAAVPPVWILGAVLALNLLLVTLFFKELKLTTFDPGLAASLGFRPAVVHYALMVVVSVTAVAAFDAVGPVLVVGFFVVPAAAAFLLTDRLAVMLALAALFGVVAAFVGTFAADALNTTTAGAVAVALGVLFAAVLLAAPGRGLAAQAVQRLRQKRAFHELMLTVHLAQHEGTPEEAEESRAASLHAHLHWSPQRTAAVVARATRNGFVVRTGEGLKLTDTGRAKVREVLGGK</sequence>
<dbReference type="CDD" id="cd06550">
    <property type="entry name" value="TM_ABC_iron-siderophores_like"/>
    <property type="match status" value="1"/>
</dbReference>
<organism evidence="10 11">
    <name type="scientific">Gemmata algarum</name>
    <dbReference type="NCBI Taxonomy" id="2975278"/>
    <lineage>
        <taxon>Bacteria</taxon>
        <taxon>Pseudomonadati</taxon>
        <taxon>Planctomycetota</taxon>
        <taxon>Planctomycetia</taxon>
        <taxon>Gemmatales</taxon>
        <taxon>Gemmataceae</taxon>
        <taxon>Gemmata</taxon>
    </lineage>
</organism>
<feature type="transmembrane region" description="Helical" evidence="9">
    <location>
        <begin position="181"/>
        <end position="199"/>
    </location>
</feature>
<dbReference type="InterPro" id="IPR001626">
    <property type="entry name" value="ABC_TroCD"/>
</dbReference>
<feature type="transmembrane region" description="Helical" evidence="9">
    <location>
        <begin position="142"/>
        <end position="160"/>
    </location>
</feature>
<evidence type="ECO:0000313" key="10">
    <source>
        <dbReference type="EMBL" id="MDY3559256.1"/>
    </source>
</evidence>
<dbReference type="InterPro" id="IPR036388">
    <property type="entry name" value="WH-like_DNA-bd_sf"/>
</dbReference>
<evidence type="ECO:0000256" key="7">
    <source>
        <dbReference type="ARBA" id="ARBA00023136"/>
    </source>
</evidence>
<feature type="transmembrane region" description="Helical" evidence="9">
    <location>
        <begin position="205"/>
        <end position="222"/>
    </location>
</feature>
<feature type="transmembrane region" description="Helical" evidence="9">
    <location>
        <begin position="229"/>
        <end position="250"/>
    </location>
</feature>
<gene>
    <name evidence="10" type="ORF">R5W23_006475</name>
</gene>
<accession>A0ABU5EZY6</accession>
<comment type="caution">
    <text evidence="10">The sequence shown here is derived from an EMBL/GenBank/DDBJ whole genome shotgun (WGS) entry which is preliminary data.</text>
</comment>
<protein>
    <submittedName>
        <fullName evidence="10">Metal ABC transporter permease</fullName>
    </submittedName>
</protein>
<evidence type="ECO:0000256" key="4">
    <source>
        <dbReference type="ARBA" id="ARBA00022475"/>
    </source>
</evidence>
<evidence type="ECO:0000256" key="8">
    <source>
        <dbReference type="RuleBase" id="RU003943"/>
    </source>
</evidence>
<dbReference type="Pfam" id="PF00950">
    <property type="entry name" value="ABC-3"/>
    <property type="match status" value="1"/>
</dbReference>
<dbReference type="PANTHER" id="PTHR30477">
    <property type="entry name" value="ABC-TRANSPORTER METAL-BINDING PROTEIN"/>
    <property type="match status" value="1"/>
</dbReference>
<name>A0ABU5EZY6_9BACT</name>
<dbReference type="PANTHER" id="PTHR30477:SF8">
    <property type="entry name" value="METAL TRANSPORT SYSTEM MEMBRANE PROTEIN CT_070-RELATED"/>
    <property type="match status" value="1"/>
</dbReference>
<comment type="subcellular location">
    <subcellularLocation>
        <location evidence="1 8">Cell membrane</location>
        <topology evidence="1 8">Multi-pass membrane protein</topology>
    </subcellularLocation>
</comment>
<feature type="transmembrane region" description="Helical" evidence="9">
    <location>
        <begin position="36"/>
        <end position="52"/>
    </location>
</feature>
<dbReference type="RefSeq" id="WP_320686054.1">
    <property type="nucleotide sequence ID" value="NZ_JAXBLV010000099.1"/>
</dbReference>
<feature type="transmembrane region" description="Helical" evidence="9">
    <location>
        <begin position="256"/>
        <end position="279"/>
    </location>
</feature>
<dbReference type="Gene3D" id="1.10.10.10">
    <property type="entry name" value="Winged helix-like DNA-binding domain superfamily/Winged helix DNA-binding domain"/>
    <property type="match status" value="1"/>
</dbReference>
<keyword evidence="11" id="KW-1185">Reference proteome</keyword>
<dbReference type="SUPFAM" id="SSF81345">
    <property type="entry name" value="ABC transporter involved in vitamin B12 uptake, BtuC"/>
    <property type="match status" value="1"/>
</dbReference>
<dbReference type="EMBL" id="JAXBLV010000099">
    <property type="protein sequence ID" value="MDY3559256.1"/>
    <property type="molecule type" value="Genomic_DNA"/>
</dbReference>
<evidence type="ECO:0000256" key="5">
    <source>
        <dbReference type="ARBA" id="ARBA00022692"/>
    </source>
</evidence>
<keyword evidence="3 8" id="KW-0813">Transport</keyword>
<keyword evidence="6 9" id="KW-1133">Transmembrane helix</keyword>
<keyword evidence="5 8" id="KW-0812">Transmembrane</keyword>